<dbReference type="InterPro" id="IPR013187">
    <property type="entry name" value="F-box-assoc_dom_typ3"/>
</dbReference>
<dbReference type="EMBL" id="NKXS01006010">
    <property type="protein sequence ID" value="PIN02244.1"/>
    <property type="molecule type" value="Genomic_DNA"/>
</dbReference>
<dbReference type="SMART" id="SM00256">
    <property type="entry name" value="FBOX"/>
    <property type="match status" value="1"/>
</dbReference>
<dbReference type="Proteomes" id="UP000231279">
    <property type="component" value="Unassembled WGS sequence"/>
</dbReference>
<evidence type="ECO:0000259" key="1">
    <source>
        <dbReference type="PROSITE" id="PS50181"/>
    </source>
</evidence>
<evidence type="ECO:0000313" key="3">
    <source>
        <dbReference type="Proteomes" id="UP000231279"/>
    </source>
</evidence>
<dbReference type="PANTHER" id="PTHR31672">
    <property type="entry name" value="BNACNNG10540D PROTEIN"/>
    <property type="match status" value="1"/>
</dbReference>
<dbReference type="InterPro" id="IPR036047">
    <property type="entry name" value="F-box-like_dom_sf"/>
</dbReference>
<comment type="caution">
    <text evidence="2">The sequence shown here is derived from an EMBL/GenBank/DDBJ whole genome shotgun (WGS) entry which is preliminary data.</text>
</comment>
<dbReference type="SUPFAM" id="SSF81383">
    <property type="entry name" value="F-box domain"/>
    <property type="match status" value="1"/>
</dbReference>
<dbReference type="InterPro" id="IPR001810">
    <property type="entry name" value="F-box_dom"/>
</dbReference>
<name>A0A2G9GAB4_9LAMI</name>
<dbReference type="SUPFAM" id="SSF69304">
    <property type="entry name" value="Tricorn protease N-terminal domain"/>
    <property type="match status" value="1"/>
</dbReference>
<protein>
    <recommendedName>
        <fullName evidence="1">F-box domain-containing protein</fullName>
    </recommendedName>
</protein>
<dbReference type="InterPro" id="IPR017451">
    <property type="entry name" value="F-box-assoc_interact_dom"/>
</dbReference>
<keyword evidence="3" id="KW-1185">Reference proteome</keyword>
<dbReference type="AlphaFoldDB" id="A0A2G9GAB4"/>
<sequence>MISWKCTSQVEALEDAEAKRRHLLAEFLQKKSARRAVNRAPEKISSQDSDTGVQNHQLIMKLPHDLLFKIFILLPAESLFMLQFVCKKWFNLINSSVLIKHHSQQSETVLICHNMTLLGPENNLKSYFHVLDPDRGDHNFIESNIVDLVDVITSYDGLVLATVENKKSLILMNPLTRKKTFLPLGTLSDFRFESYGIVFCNDSSLYKVVHLFCERQGASGCEILSINATTREWTRIEGPSSDSLRRIRQTNPVSIGGSLYWLSKRRARDYFVISINVENEKFITKSLPTSGARSSRLMEIGGNLGFVSFEEVDKLQAWILMSDGGLEEHWERSFSIIVDVHVVPICCSRNGKGMVLESPRNCIYVYEFDNDEMRVVDSEDYIGLWFKRFEKLYIPHRNTILSWEDHDYQLQE</sequence>
<dbReference type="OrthoDB" id="1938527at2759"/>
<dbReference type="Pfam" id="PF08268">
    <property type="entry name" value="FBA_3"/>
    <property type="match status" value="1"/>
</dbReference>
<dbReference type="PANTHER" id="PTHR31672:SF11">
    <property type="entry name" value="F-BOX PROTEIN CPR1-LIKE ISOFORM X2"/>
    <property type="match status" value="1"/>
</dbReference>
<proteinExistence type="predicted"/>
<dbReference type="Pfam" id="PF12937">
    <property type="entry name" value="F-box-like"/>
    <property type="match status" value="1"/>
</dbReference>
<accession>A0A2G9GAB4</accession>
<feature type="domain" description="F-box" evidence="1">
    <location>
        <begin position="56"/>
        <end position="102"/>
    </location>
</feature>
<dbReference type="Gene3D" id="1.20.1280.50">
    <property type="match status" value="1"/>
</dbReference>
<dbReference type="NCBIfam" id="TIGR01640">
    <property type="entry name" value="F_box_assoc_1"/>
    <property type="match status" value="1"/>
</dbReference>
<organism evidence="2 3">
    <name type="scientific">Handroanthus impetiginosus</name>
    <dbReference type="NCBI Taxonomy" id="429701"/>
    <lineage>
        <taxon>Eukaryota</taxon>
        <taxon>Viridiplantae</taxon>
        <taxon>Streptophyta</taxon>
        <taxon>Embryophyta</taxon>
        <taxon>Tracheophyta</taxon>
        <taxon>Spermatophyta</taxon>
        <taxon>Magnoliopsida</taxon>
        <taxon>eudicotyledons</taxon>
        <taxon>Gunneridae</taxon>
        <taxon>Pentapetalae</taxon>
        <taxon>asterids</taxon>
        <taxon>lamiids</taxon>
        <taxon>Lamiales</taxon>
        <taxon>Bignoniaceae</taxon>
        <taxon>Crescentiina</taxon>
        <taxon>Tabebuia alliance</taxon>
        <taxon>Handroanthus</taxon>
    </lineage>
</organism>
<reference evidence="3" key="1">
    <citation type="journal article" date="2018" name="Gigascience">
        <title>Genome assembly of the Pink Ipe (Handroanthus impetiginosus, Bignoniaceae), a highly valued, ecologically keystone Neotropical timber forest tree.</title>
        <authorList>
            <person name="Silva-Junior O.B."/>
            <person name="Grattapaglia D."/>
            <person name="Novaes E."/>
            <person name="Collevatti R.G."/>
        </authorList>
    </citation>
    <scope>NUCLEOTIDE SEQUENCE [LARGE SCALE GENOMIC DNA]</scope>
    <source>
        <strain evidence="3">cv. UFG-1</strain>
    </source>
</reference>
<gene>
    <name evidence="2" type="ORF">CDL12_25245</name>
</gene>
<dbReference type="PROSITE" id="PS50181">
    <property type="entry name" value="FBOX"/>
    <property type="match status" value="1"/>
</dbReference>
<evidence type="ECO:0000313" key="2">
    <source>
        <dbReference type="EMBL" id="PIN02244.1"/>
    </source>
</evidence>
<dbReference type="InterPro" id="IPR050796">
    <property type="entry name" value="SCF_F-box_component"/>
</dbReference>